<dbReference type="InterPro" id="IPR000228">
    <property type="entry name" value="RNA3'_term_phos_cyc"/>
</dbReference>
<gene>
    <name evidence="1" type="ORF">G7Y89_g15507</name>
</gene>
<dbReference type="OrthoDB" id="25029at2759"/>
<dbReference type="GO" id="GO:0003963">
    <property type="term" value="F:RNA-3'-phosphate cyclase activity"/>
    <property type="evidence" value="ECO:0007669"/>
    <property type="project" value="TreeGrafter"/>
</dbReference>
<protein>
    <recommendedName>
        <fullName evidence="3">RNA 3'-terminal-phosphate cyclase (ATP)</fullName>
    </recommendedName>
</protein>
<sequence length="198" mass="22420">MIEISVMVPRPMLETLKHTLLFEIGVVFPEVKVKFVCLEDSKHNARMYTLLVAHTSTGLRFGRDWLYDKTAKGKSWEDLSTEISQRVVDELDNEVQKGGLVDEHLQDQLIVFQALSEGKTIIPGCLDTANSKRGRVERTDEPFGDGSTHTSTVRWVTSQLLPHLKWIDRGRICEGVGWKTSTMTVEDIRDELGSVHIV</sequence>
<name>A0A8H4QLK6_9HELO</name>
<accession>A0A8H4QLK6</accession>
<dbReference type="PANTHER" id="PTHR11096">
    <property type="entry name" value="RNA 3' TERMINAL PHOSPHATE CYCLASE"/>
    <property type="match status" value="1"/>
</dbReference>
<proteinExistence type="predicted"/>
<dbReference type="InterPro" id="IPR037136">
    <property type="entry name" value="RNA3'_phos_cyclase_dom_sf"/>
</dbReference>
<organism evidence="1 2">
    <name type="scientific">Cudoniella acicularis</name>
    <dbReference type="NCBI Taxonomy" id="354080"/>
    <lineage>
        <taxon>Eukaryota</taxon>
        <taxon>Fungi</taxon>
        <taxon>Dikarya</taxon>
        <taxon>Ascomycota</taxon>
        <taxon>Pezizomycotina</taxon>
        <taxon>Leotiomycetes</taxon>
        <taxon>Helotiales</taxon>
        <taxon>Tricladiaceae</taxon>
        <taxon>Cudoniella</taxon>
    </lineage>
</organism>
<dbReference type="Proteomes" id="UP000566819">
    <property type="component" value="Unassembled WGS sequence"/>
</dbReference>
<evidence type="ECO:0000313" key="2">
    <source>
        <dbReference type="Proteomes" id="UP000566819"/>
    </source>
</evidence>
<dbReference type="GO" id="GO:0005634">
    <property type="term" value="C:nucleus"/>
    <property type="evidence" value="ECO:0007669"/>
    <property type="project" value="TreeGrafter"/>
</dbReference>
<reference evidence="1 2" key="1">
    <citation type="submission" date="2020-03" db="EMBL/GenBank/DDBJ databases">
        <title>Draft Genome Sequence of Cudoniella acicularis.</title>
        <authorList>
            <person name="Buettner E."/>
            <person name="Kellner H."/>
        </authorList>
    </citation>
    <scope>NUCLEOTIDE SEQUENCE [LARGE SCALE GENOMIC DNA]</scope>
    <source>
        <strain evidence="1 2">DSM 108380</strain>
    </source>
</reference>
<dbReference type="AlphaFoldDB" id="A0A8H4QLK6"/>
<dbReference type="PANTHER" id="PTHR11096:SF0">
    <property type="entry name" value="RNA 3'-TERMINAL PHOSPHATE CYCLASE"/>
    <property type="match status" value="1"/>
</dbReference>
<dbReference type="EMBL" id="JAAMPI010002457">
    <property type="protein sequence ID" value="KAF4613382.1"/>
    <property type="molecule type" value="Genomic_DNA"/>
</dbReference>
<evidence type="ECO:0008006" key="3">
    <source>
        <dbReference type="Google" id="ProtNLM"/>
    </source>
</evidence>
<evidence type="ECO:0000313" key="1">
    <source>
        <dbReference type="EMBL" id="KAF4613382.1"/>
    </source>
</evidence>
<keyword evidence="2" id="KW-1185">Reference proteome</keyword>
<comment type="caution">
    <text evidence="1">The sequence shown here is derived from an EMBL/GenBank/DDBJ whole genome shotgun (WGS) entry which is preliminary data.</text>
</comment>
<dbReference type="GO" id="GO:0006396">
    <property type="term" value="P:RNA processing"/>
    <property type="evidence" value="ECO:0007669"/>
    <property type="project" value="InterPro"/>
</dbReference>
<dbReference type="Gene3D" id="3.65.10.20">
    <property type="entry name" value="RNA 3'-terminal phosphate cyclase domain"/>
    <property type="match status" value="1"/>
</dbReference>